<evidence type="ECO:0000313" key="2">
    <source>
        <dbReference type="EMBL" id="HIX53855.1"/>
    </source>
</evidence>
<evidence type="ECO:0000256" key="1">
    <source>
        <dbReference type="SAM" id="Phobius"/>
    </source>
</evidence>
<sequence>MFKQITNLNGYEWYLIASLLIFIGFFIIVGILLLTMKKDFIRHMKDLPLEDDGDIQVSESQES</sequence>
<dbReference type="EMBL" id="DXEZ01000069">
    <property type="protein sequence ID" value="HIX53855.1"/>
    <property type="molecule type" value="Genomic_DNA"/>
</dbReference>
<reference evidence="2" key="2">
    <citation type="submission" date="2021-04" db="EMBL/GenBank/DDBJ databases">
        <authorList>
            <person name="Gilroy R."/>
        </authorList>
    </citation>
    <scope>NUCLEOTIDE SEQUENCE</scope>
    <source>
        <strain evidence="2">1719</strain>
    </source>
</reference>
<proteinExistence type="predicted"/>
<organism evidence="2 3">
    <name type="scientific">Candidatus Sphingobacterium stercoripullorum</name>
    <dbReference type="NCBI Taxonomy" id="2838759"/>
    <lineage>
        <taxon>Bacteria</taxon>
        <taxon>Pseudomonadati</taxon>
        <taxon>Bacteroidota</taxon>
        <taxon>Sphingobacteriia</taxon>
        <taxon>Sphingobacteriales</taxon>
        <taxon>Sphingobacteriaceae</taxon>
        <taxon>Sphingobacterium</taxon>
    </lineage>
</organism>
<dbReference type="Proteomes" id="UP000824156">
    <property type="component" value="Unassembled WGS sequence"/>
</dbReference>
<comment type="caution">
    <text evidence="2">The sequence shown here is derived from an EMBL/GenBank/DDBJ whole genome shotgun (WGS) entry which is preliminary data.</text>
</comment>
<protein>
    <recommendedName>
        <fullName evidence="4">Cbb3-type cytochrome oxidase component FixQ</fullName>
    </recommendedName>
</protein>
<reference evidence="2" key="1">
    <citation type="journal article" date="2021" name="PeerJ">
        <title>Extensive microbial diversity within the chicken gut microbiome revealed by metagenomics and culture.</title>
        <authorList>
            <person name="Gilroy R."/>
            <person name="Ravi A."/>
            <person name="Getino M."/>
            <person name="Pursley I."/>
            <person name="Horton D.L."/>
            <person name="Alikhan N.F."/>
            <person name="Baker D."/>
            <person name="Gharbi K."/>
            <person name="Hall N."/>
            <person name="Watson M."/>
            <person name="Adriaenssens E.M."/>
            <person name="Foster-Nyarko E."/>
            <person name="Jarju S."/>
            <person name="Secka A."/>
            <person name="Antonio M."/>
            <person name="Oren A."/>
            <person name="Chaudhuri R.R."/>
            <person name="La Ragione R."/>
            <person name="Hildebrand F."/>
            <person name="Pallen M.J."/>
        </authorList>
    </citation>
    <scope>NUCLEOTIDE SEQUENCE</scope>
    <source>
        <strain evidence="2">1719</strain>
    </source>
</reference>
<keyword evidence="1" id="KW-1133">Transmembrane helix</keyword>
<feature type="transmembrane region" description="Helical" evidence="1">
    <location>
        <begin position="13"/>
        <end position="35"/>
    </location>
</feature>
<name>A0A9D1W756_9SPHI</name>
<gene>
    <name evidence="2" type="ORF">H9853_02415</name>
</gene>
<keyword evidence="1" id="KW-0472">Membrane</keyword>
<evidence type="ECO:0008006" key="4">
    <source>
        <dbReference type="Google" id="ProtNLM"/>
    </source>
</evidence>
<dbReference type="AlphaFoldDB" id="A0A9D1W756"/>
<keyword evidence="1" id="KW-0812">Transmembrane</keyword>
<evidence type="ECO:0000313" key="3">
    <source>
        <dbReference type="Proteomes" id="UP000824156"/>
    </source>
</evidence>
<accession>A0A9D1W756</accession>